<proteinExistence type="predicted"/>
<sequence>MRYKIYIDGDFTNVKNVFIDQTVRVKIKCSICDQEHPNRVVVSEESFNRVDDKEKTNLKITCSGCKSSMGISIRSPKGDRITIIRDNQPVRLQLSEKEFNSFYVSFLETKKCELIGEVDVDCSVLSGQKVLYEHITVEDGSWMGVDQKGLDSRIGDMVVRYEKVKQS</sequence>
<dbReference type="Proteomes" id="UP000011185">
    <property type="component" value="Unassembled WGS sequence"/>
</dbReference>
<gene>
    <name evidence="1" type="ORF">THOM_3284</name>
</gene>
<dbReference type="SUPFAM" id="SSF141678">
    <property type="entry name" value="MAL13P1.257-like"/>
    <property type="match status" value="1"/>
</dbReference>
<dbReference type="InParanoid" id="L7JRA2"/>
<dbReference type="STRING" id="72359.L7JRA2"/>
<dbReference type="Pfam" id="PF05907">
    <property type="entry name" value="CXXC_Zn-b_euk"/>
    <property type="match status" value="1"/>
</dbReference>
<dbReference type="EMBL" id="JH994105">
    <property type="protein sequence ID" value="ELQ73805.1"/>
    <property type="molecule type" value="Genomic_DNA"/>
</dbReference>
<keyword evidence="2" id="KW-1185">Reference proteome</keyword>
<evidence type="ECO:0000313" key="2">
    <source>
        <dbReference type="Proteomes" id="UP000011185"/>
    </source>
</evidence>
<dbReference type="VEuPathDB" id="MicrosporidiaDB:THOM_3284"/>
<dbReference type="OMA" id="DGSWMGV"/>
<evidence type="ECO:0000313" key="1">
    <source>
        <dbReference type="EMBL" id="ELQ73805.1"/>
    </source>
</evidence>
<dbReference type="OrthoDB" id="2189688at2759"/>
<accession>L7JRA2</accession>
<protein>
    <submittedName>
        <fullName evidence="1">Uncharacterized protein</fullName>
    </submittedName>
</protein>
<organism evidence="1 2">
    <name type="scientific">Trachipleistophora hominis</name>
    <name type="common">Microsporidian parasite</name>
    <dbReference type="NCBI Taxonomy" id="72359"/>
    <lineage>
        <taxon>Eukaryota</taxon>
        <taxon>Fungi</taxon>
        <taxon>Fungi incertae sedis</taxon>
        <taxon>Microsporidia</taxon>
        <taxon>Pleistophoridae</taxon>
        <taxon>Trachipleistophora</taxon>
    </lineage>
</organism>
<dbReference type="AlphaFoldDB" id="L7JRA2"/>
<dbReference type="HOGENOM" id="CLU_132184_0_0_1"/>
<reference evidence="1 2" key="1">
    <citation type="journal article" date="2012" name="PLoS Pathog.">
        <title>The genome of the obligate intracellular parasite Trachipleistophora hominis: new insights into microsporidian genome dynamics and reductive evolution.</title>
        <authorList>
            <person name="Heinz E."/>
            <person name="Williams T.A."/>
            <person name="Nakjang S."/>
            <person name="Noel C.J."/>
            <person name="Swan D.C."/>
            <person name="Goldberg A.V."/>
            <person name="Harris S.R."/>
            <person name="Weinmaier T."/>
            <person name="Markert S."/>
            <person name="Becher D."/>
            <person name="Bernhardt J."/>
            <person name="Dagan T."/>
            <person name="Hacker C."/>
            <person name="Lucocq J.M."/>
            <person name="Schweder T."/>
            <person name="Rattei T."/>
            <person name="Hall N."/>
            <person name="Hirt R.P."/>
            <person name="Embley T.M."/>
        </authorList>
    </citation>
    <scope>NUCLEOTIDE SEQUENCE [LARGE SCALE GENOMIC DNA]</scope>
</reference>
<name>L7JRA2_TRAHO</name>
<dbReference type="InterPro" id="IPR008584">
    <property type="entry name" value="CXXC_Zn-binding_euk"/>
</dbReference>